<protein>
    <recommendedName>
        <fullName evidence="2">DUF4283 domain-containing protein</fullName>
    </recommendedName>
</protein>
<evidence type="ECO:0000256" key="1">
    <source>
        <dbReference type="SAM" id="MobiDB-lite"/>
    </source>
</evidence>
<sequence>MIDITMKASATDHLHSAQSSSEVETDKHINGIRTINLSKEDKETLHAPWRCSLIIKLMGRRIVHHYLKSKFQDLWKPTENFPLIDLGVDYYIVKFSKEENMMVALQKGPWFINGHYLSVRRWEPNFVPDEGSLTHSATWIRLPHLPTKFYDGLLLTKICGAIGKLLKVDACTSATLRGRYARLCVEVPMDVPIINRIQIGSHTQTIVYEGEDFLCKNYGRLGHIQTKCQYIQLMDKSQNGHATIPAKQMAAIDWQTMSFAKKGQLPKFKKNQSVRGEHTEQHQSLDNPSINVKIFSAASAF</sequence>
<keyword evidence="4" id="KW-1185">Reference proteome</keyword>
<dbReference type="PANTHER" id="PTHR31286:SF99">
    <property type="entry name" value="DUF4283 DOMAIN-CONTAINING PROTEIN"/>
    <property type="match status" value="1"/>
</dbReference>
<evidence type="ECO:0000313" key="3">
    <source>
        <dbReference type="EMBL" id="KAH0783510.1"/>
    </source>
</evidence>
<accession>A0ABQ7WU94</accession>
<evidence type="ECO:0000259" key="2">
    <source>
        <dbReference type="Pfam" id="PF14111"/>
    </source>
</evidence>
<name>A0ABQ7WU94_SOLTU</name>
<dbReference type="InterPro" id="IPR040256">
    <property type="entry name" value="At4g02000-like"/>
</dbReference>
<comment type="caution">
    <text evidence="3">The sequence shown here is derived from an EMBL/GenBank/DDBJ whole genome shotgun (WGS) entry which is preliminary data.</text>
</comment>
<dbReference type="Pfam" id="PF14111">
    <property type="entry name" value="DUF4283"/>
    <property type="match status" value="1"/>
</dbReference>
<gene>
    <name evidence="3" type="ORF">KY290_003108</name>
</gene>
<dbReference type="InterPro" id="IPR025558">
    <property type="entry name" value="DUF4283"/>
</dbReference>
<dbReference type="PANTHER" id="PTHR31286">
    <property type="entry name" value="GLYCINE-RICH CELL WALL STRUCTURAL PROTEIN 1.8-LIKE"/>
    <property type="match status" value="1"/>
</dbReference>
<dbReference type="Proteomes" id="UP000826656">
    <property type="component" value="Unassembled WGS sequence"/>
</dbReference>
<evidence type="ECO:0000313" key="4">
    <source>
        <dbReference type="Proteomes" id="UP000826656"/>
    </source>
</evidence>
<proteinExistence type="predicted"/>
<feature type="domain" description="DUF4283" evidence="2">
    <location>
        <begin position="49"/>
        <end position="130"/>
    </location>
</feature>
<organism evidence="3 4">
    <name type="scientific">Solanum tuberosum</name>
    <name type="common">Potato</name>
    <dbReference type="NCBI Taxonomy" id="4113"/>
    <lineage>
        <taxon>Eukaryota</taxon>
        <taxon>Viridiplantae</taxon>
        <taxon>Streptophyta</taxon>
        <taxon>Embryophyta</taxon>
        <taxon>Tracheophyta</taxon>
        <taxon>Spermatophyta</taxon>
        <taxon>Magnoliopsida</taxon>
        <taxon>eudicotyledons</taxon>
        <taxon>Gunneridae</taxon>
        <taxon>Pentapetalae</taxon>
        <taxon>asterids</taxon>
        <taxon>lamiids</taxon>
        <taxon>Solanales</taxon>
        <taxon>Solanaceae</taxon>
        <taxon>Solanoideae</taxon>
        <taxon>Solaneae</taxon>
        <taxon>Solanum</taxon>
    </lineage>
</organism>
<feature type="region of interest" description="Disordered" evidence="1">
    <location>
        <begin position="1"/>
        <end position="25"/>
    </location>
</feature>
<reference evidence="3 4" key="1">
    <citation type="journal article" date="2021" name="bioRxiv">
        <title>Chromosome-scale and haplotype-resolved genome assembly of a tetraploid potato cultivar.</title>
        <authorList>
            <person name="Sun H."/>
            <person name="Jiao W.-B."/>
            <person name="Krause K."/>
            <person name="Campoy J.A."/>
            <person name="Goel M."/>
            <person name="Folz-Donahue K."/>
            <person name="Kukat C."/>
            <person name="Huettel B."/>
            <person name="Schneeberger K."/>
        </authorList>
    </citation>
    <scope>NUCLEOTIDE SEQUENCE [LARGE SCALE GENOMIC DNA]</scope>
    <source>
        <strain evidence="3">SolTubOtavaFocal</strain>
        <tissue evidence="3">Leaves</tissue>
    </source>
</reference>
<dbReference type="EMBL" id="JAIVGD010000001">
    <property type="protein sequence ID" value="KAH0783510.1"/>
    <property type="molecule type" value="Genomic_DNA"/>
</dbReference>